<name>B0NSX5_BACSE</name>
<dbReference type="EMBL" id="ABFZ02000020">
    <property type="protein sequence ID" value="EDS14902.1"/>
    <property type="molecule type" value="Genomic_DNA"/>
</dbReference>
<keyword evidence="1" id="KW-1133">Transmembrane helix</keyword>
<dbReference type="HOGENOM" id="CLU_2407236_0_0_10"/>
<proteinExistence type="predicted"/>
<comment type="caution">
    <text evidence="2">The sequence shown here is derived from an EMBL/GenBank/DDBJ whole genome shotgun (WGS) entry which is preliminary data.</text>
</comment>
<sequence>MAHLFFMVFPCLNLYLVCFFVADSVYCHNELGKNRAFFGIYRNTGVKKSEKYIDLQKVEKQQQEHIGGNVAYYRLHAASCYASLCIGYNTYS</sequence>
<evidence type="ECO:0000256" key="1">
    <source>
        <dbReference type="SAM" id="Phobius"/>
    </source>
</evidence>
<reference evidence="2 3" key="2">
    <citation type="submission" date="2007-11" db="EMBL/GenBank/DDBJ databases">
        <authorList>
            <person name="Fulton L."/>
            <person name="Clifton S."/>
            <person name="Fulton B."/>
            <person name="Xu J."/>
            <person name="Minx P."/>
            <person name="Pepin K.H."/>
            <person name="Johnson M."/>
            <person name="Thiruvilangam P."/>
            <person name="Bhonagiri V."/>
            <person name="Nash W.E."/>
            <person name="Mardis E.R."/>
            <person name="Wilson R.K."/>
        </authorList>
    </citation>
    <scope>NUCLEOTIDE SEQUENCE [LARGE SCALE GENOMIC DNA]</scope>
    <source>
        <strain evidence="2 3">ATCC 43183</strain>
    </source>
</reference>
<dbReference type="AlphaFoldDB" id="B0NSX5"/>
<evidence type="ECO:0000313" key="3">
    <source>
        <dbReference type="Proteomes" id="UP000004713"/>
    </source>
</evidence>
<reference evidence="2 3" key="1">
    <citation type="submission" date="2007-11" db="EMBL/GenBank/DDBJ databases">
        <title>Draft genome sequence of Bacteroides stercoris(ATCC 43183).</title>
        <authorList>
            <person name="Sudarsanam P."/>
            <person name="Ley R."/>
            <person name="Guruge J."/>
            <person name="Turnbaugh P.J."/>
            <person name="Mahowald M."/>
            <person name="Liep D."/>
            <person name="Gordon J."/>
        </authorList>
    </citation>
    <scope>NUCLEOTIDE SEQUENCE [LARGE SCALE GENOMIC DNA]</scope>
    <source>
        <strain evidence="2 3">ATCC 43183</strain>
    </source>
</reference>
<evidence type="ECO:0000313" key="2">
    <source>
        <dbReference type="EMBL" id="EDS14902.1"/>
    </source>
</evidence>
<protein>
    <submittedName>
        <fullName evidence="2">Uncharacterized protein</fullName>
    </submittedName>
</protein>
<keyword evidence="1" id="KW-0812">Transmembrane</keyword>
<dbReference type="Proteomes" id="UP000004713">
    <property type="component" value="Unassembled WGS sequence"/>
</dbReference>
<organism evidence="2 3">
    <name type="scientific">Bacteroides stercoris ATCC 43183</name>
    <dbReference type="NCBI Taxonomy" id="449673"/>
    <lineage>
        <taxon>Bacteria</taxon>
        <taxon>Pseudomonadati</taxon>
        <taxon>Bacteroidota</taxon>
        <taxon>Bacteroidia</taxon>
        <taxon>Bacteroidales</taxon>
        <taxon>Bacteroidaceae</taxon>
        <taxon>Bacteroides</taxon>
    </lineage>
</organism>
<feature type="transmembrane region" description="Helical" evidence="1">
    <location>
        <begin position="6"/>
        <end position="26"/>
    </location>
</feature>
<gene>
    <name evidence="2" type="ORF">BACSTE_02591</name>
</gene>
<accession>B0NSX5</accession>
<keyword evidence="1" id="KW-0472">Membrane</keyword>